<keyword evidence="15" id="KW-1133">Transmembrane helix</keyword>
<dbReference type="PANTHER" id="PTHR32282">
    <property type="entry name" value="BINDING PROTEIN TRANSPEPTIDASE, PUTATIVE-RELATED"/>
    <property type="match status" value="1"/>
</dbReference>
<feature type="transmembrane region" description="Helical" evidence="15">
    <location>
        <begin position="12"/>
        <end position="35"/>
    </location>
</feature>
<dbReference type="InterPro" id="IPR023346">
    <property type="entry name" value="Lysozyme-like_dom_sf"/>
</dbReference>
<evidence type="ECO:0000256" key="12">
    <source>
        <dbReference type="ARBA" id="ARBA00034000"/>
    </source>
</evidence>
<dbReference type="RefSeq" id="WP_259870669.1">
    <property type="nucleotide sequence ID" value="NZ_JAMQJZ010000003.1"/>
</dbReference>
<reference evidence="18" key="1">
    <citation type="submission" date="2022-06" db="EMBL/GenBank/DDBJ databases">
        <title>Aquibacillus sp. a new bacterium isolated from soil saline samples.</title>
        <authorList>
            <person name="Galisteo C."/>
            <person name="De La Haba R."/>
            <person name="Sanchez-Porro C."/>
            <person name="Ventosa A."/>
        </authorList>
    </citation>
    <scope>NUCLEOTIDE SEQUENCE</scope>
    <source>
        <strain evidence="18">JCM 12387</strain>
    </source>
</reference>
<comment type="catalytic activity">
    <reaction evidence="13">
        <text>[GlcNAc-(1-&gt;4)-Mur2Ac(oyl-L-Ala-gamma-D-Glu-L-Lys-D-Ala-D-Ala)](n)-di-trans,octa-cis-undecaprenyl diphosphate + beta-D-GlcNAc-(1-&gt;4)-Mur2Ac(oyl-L-Ala-gamma-D-Glu-L-Lys-D-Ala-D-Ala)-di-trans,octa-cis-undecaprenyl diphosphate = [GlcNAc-(1-&gt;4)-Mur2Ac(oyl-L-Ala-gamma-D-Glu-L-Lys-D-Ala-D-Ala)](n+1)-di-trans,octa-cis-undecaprenyl diphosphate + di-trans,octa-cis-undecaprenyl diphosphate + H(+)</text>
        <dbReference type="Rhea" id="RHEA:23708"/>
        <dbReference type="Rhea" id="RHEA-COMP:9602"/>
        <dbReference type="Rhea" id="RHEA-COMP:9603"/>
        <dbReference type="ChEBI" id="CHEBI:15378"/>
        <dbReference type="ChEBI" id="CHEBI:58405"/>
        <dbReference type="ChEBI" id="CHEBI:60033"/>
        <dbReference type="ChEBI" id="CHEBI:78435"/>
        <dbReference type="EC" id="2.4.99.28"/>
    </reaction>
</comment>
<keyword evidence="7" id="KW-0378">Hydrolase</keyword>
<evidence type="ECO:0000256" key="13">
    <source>
        <dbReference type="ARBA" id="ARBA00049902"/>
    </source>
</evidence>
<dbReference type="AlphaFoldDB" id="A0A9X3WHK0"/>
<protein>
    <submittedName>
        <fullName evidence="18">PBP1A family penicillin-binding protein</fullName>
    </submittedName>
</protein>
<dbReference type="Proteomes" id="UP001145072">
    <property type="component" value="Unassembled WGS sequence"/>
</dbReference>
<evidence type="ECO:0000259" key="16">
    <source>
        <dbReference type="Pfam" id="PF00905"/>
    </source>
</evidence>
<feature type="compositionally biased region" description="Acidic residues" evidence="14">
    <location>
        <begin position="725"/>
        <end position="875"/>
    </location>
</feature>
<sequence length="883" mass="99588">MRKNKTLKVKRLLLKAFFVFITIFFITVLVGGLYVHELVEGAPKIDDEDFHYSNSSTLYDHDDKPMFTLDNGVDRQSTSIEKVPQLVEDAFIAIEDVRFYEHSGLDFKRIGAAVISNITDGFGSEGGSTITQQVVKNSLLTSDKTMERKVQEAYLALQLEEEYSKDEILELYLNKIYFGNGAYGIVIAADTYFGKDLKALTIEEAALLAGLPQRPTDYDPYQNPELAKERRNTVLFVMNEHGFITDKEYNQAKSVPITDMLQDQSNPYDISDAYMDQVYKELENMEEIDTSMIYNGGLEIYTTYDKSAQQHVEKVLNTDEFITYPDDRFQVGLTMIDNLTGGIKAIGGGRNQESGKSRINYATNIERSPGSTIKPILSYGPSIEYLEWSTYKQIEDEEITYTDTDKVINNYDDRYHGIVSMREALKRSWNVPAVKTFKKVGSERAGEFASKLGLSFDGPIYESFALGAFEEGISPLELAGAYAAFGNEGVYNKPHAIRKVVFPNGKEINMKPEPVAAMREYTSYMITDMLQTVVEEGTGSNANIEGMEVAGKTGTTNFNEETIQKYNITEAGVPDSWFTGYTTDYTISVWTGYPQVSEENYIKTREDKQIAEIIFRDVMAKTVDENTKDFEKPDSVEKITFNTRTGEKKTESSRKSNIRTELFVSGTSLDDVHSLVEDGFEQEQSYYYYQDSNSNDKQDEKNDSTEQENQEESREEKQEDKEETKEEEEEAIDSDQPEGEEEETIDSDQPEGEEEETIDSDQPEGEEEETIDSDQPEGEEEEAIDSDQPEGEEEEASDSDQPEGEEEEAIDSDQPEGEEGEPTDSEQSEGVGEESTDPEQSEGGEEEITDSDQSESVEEESTGSEQSESVEEESIDSNQPEVE</sequence>
<dbReference type="GO" id="GO:0030288">
    <property type="term" value="C:outer membrane-bounded periplasmic space"/>
    <property type="evidence" value="ECO:0007669"/>
    <property type="project" value="TreeGrafter"/>
</dbReference>
<keyword evidence="5" id="KW-0328">Glycosyltransferase</keyword>
<keyword evidence="4" id="KW-0645">Protease</keyword>
<dbReference type="GO" id="GO:0071555">
    <property type="term" value="P:cell wall organization"/>
    <property type="evidence" value="ECO:0007669"/>
    <property type="project" value="UniProtKB-KW"/>
</dbReference>
<dbReference type="PANTHER" id="PTHR32282:SF29">
    <property type="entry name" value="PENICILLIN-BINDING PROTEIN 1A"/>
    <property type="match status" value="1"/>
</dbReference>
<feature type="domain" description="Glycosyl transferase family 51" evidence="17">
    <location>
        <begin position="66"/>
        <end position="238"/>
    </location>
</feature>
<dbReference type="EMBL" id="JAMQJZ010000003">
    <property type="protein sequence ID" value="MDC3419882.1"/>
    <property type="molecule type" value="Genomic_DNA"/>
</dbReference>
<evidence type="ECO:0000256" key="9">
    <source>
        <dbReference type="ARBA" id="ARBA00022984"/>
    </source>
</evidence>
<keyword evidence="15" id="KW-0812">Transmembrane</keyword>
<dbReference type="FunFam" id="1.10.3810.10:FF:000001">
    <property type="entry name" value="Penicillin-binding protein 1A"/>
    <property type="match status" value="1"/>
</dbReference>
<comment type="similarity">
    <text evidence="1">In the C-terminal section; belongs to the transpeptidase family.</text>
</comment>
<evidence type="ECO:0000256" key="11">
    <source>
        <dbReference type="ARBA" id="ARBA00023316"/>
    </source>
</evidence>
<evidence type="ECO:0000256" key="10">
    <source>
        <dbReference type="ARBA" id="ARBA00023268"/>
    </source>
</evidence>
<feature type="compositionally biased region" description="Basic and acidic residues" evidence="14">
    <location>
        <begin position="711"/>
        <end position="724"/>
    </location>
</feature>
<feature type="compositionally biased region" description="Basic and acidic residues" evidence="14">
    <location>
        <begin position="694"/>
        <end position="704"/>
    </location>
</feature>
<comment type="similarity">
    <text evidence="2">In the N-terminal section; belongs to the glycosyltransferase 51 family.</text>
</comment>
<evidence type="ECO:0000256" key="1">
    <source>
        <dbReference type="ARBA" id="ARBA00007090"/>
    </source>
</evidence>
<dbReference type="InterPro" id="IPR036950">
    <property type="entry name" value="PBP_transglycosylase"/>
</dbReference>
<keyword evidence="8" id="KW-0133">Cell shape</keyword>
<keyword evidence="19" id="KW-1185">Reference proteome</keyword>
<dbReference type="InterPro" id="IPR001264">
    <property type="entry name" value="Glyco_trans_51"/>
</dbReference>
<dbReference type="GO" id="GO:0009252">
    <property type="term" value="P:peptidoglycan biosynthetic process"/>
    <property type="evidence" value="ECO:0007669"/>
    <property type="project" value="UniProtKB-KW"/>
</dbReference>
<dbReference type="GO" id="GO:0008360">
    <property type="term" value="P:regulation of cell shape"/>
    <property type="evidence" value="ECO:0007669"/>
    <property type="project" value="UniProtKB-KW"/>
</dbReference>
<comment type="caution">
    <text evidence="18">The sequence shown here is derived from an EMBL/GenBank/DDBJ whole genome shotgun (WGS) entry which is preliminary data.</text>
</comment>
<dbReference type="Pfam" id="PF00905">
    <property type="entry name" value="Transpeptidase"/>
    <property type="match status" value="1"/>
</dbReference>
<dbReference type="GO" id="GO:0008955">
    <property type="term" value="F:peptidoglycan glycosyltransferase activity"/>
    <property type="evidence" value="ECO:0007669"/>
    <property type="project" value="UniProtKB-EC"/>
</dbReference>
<dbReference type="NCBIfam" id="TIGR02074">
    <property type="entry name" value="PBP_1a_fam"/>
    <property type="match status" value="1"/>
</dbReference>
<keyword evidence="9" id="KW-0573">Peptidoglycan synthesis</keyword>
<evidence type="ECO:0000256" key="3">
    <source>
        <dbReference type="ARBA" id="ARBA00022645"/>
    </source>
</evidence>
<keyword evidence="10" id="KW-0511">Multifunctional enzyme</keyword>
<dbReference type="Gene3D" id="1.10.3810.10">
    <property type="entry name" value="Biosynthetic peptidoglycan transglycosylase-like"/>
    <property type="match status" value="1"/>
</dbReference>
<keyword evidence="15" id="KW-0472">Membrane</keyword>
<dbReference type="GO" id="GO:0006508">
    <property type="term" value="P:proteolysis"/>
    <property type="evidence" value="ECO:0007669"/>
    <property type="project" value="UniProtKB-KW"/>
</dbReference>
<evidence type="ECO:0000256" key="5">
    <source>
        <dbReference type="ARBA" id="ARBA00022676"/>
    </source>
</evidence>
<evidence type="ECO:0000256" key="6">
    <source>
        <dbReference type="ARBA" id="ARBA00022679"/>
    </source>
</evidence>
<organism evidence="18 19">
    <name type="scientific">Aquibacillus koreensis</name>
    <dbReference type="NCBI Taxonomy" id="279446"/>
    <lineage>
        <taxon>Bacteria</taxon>
        <taxon>Bacillati</taxon>
        <taxon>Bacillota</taxon>
        <taxon>Bacilli</taxon>
        <taxon>Bacillales</taxon>
        <taxon>Bacillaceae</taxon>
        <taxon>Aquibacillus</taxon>
    </lineage>
</organism>
<comment type="catalytic activity">
    <reaction evidence="12">
        <text>Preferential cleavage: (Ac)2-L-Lys-D-Ala-|-D-Ala. Also transpeptidation of peptidyl-alanyl moieties that are N-acyl substituents of D-alanine.</text>
        <dbReference type="EC" id="3.4.16.4"/>
    </reaction>
</comment>
<dbReference type="Pfam" id="PF00912">
    <property type="entry name" value="Transgly"/>
    <property type="match status" value="1"/>
</dbReference>
<keyword evidence="3" id="KW-0121">Carboxypeptidase</keyword>
<dbReference type="SUPFAM" id="SSF56601">
    <property type="entry name" value="beta-lactamase/transpeptidase-like"/>
    <property type="match status" value="1"/>
</dbReference>
<dbReference type="InterPro" id="IPR050396">
    <property type="entry name" value="Glycosyltr_51/Transpeptidase"/>
</dbReference>
<evidence type="ECO:0000256" key="7">
    <source>
        <dbReference type="ARBA" id="ARBA00022801"/>
    </source>
</evidence>
<dbReference type="Gene3D" id="3.40.710.10">
    <property type="entry name" value="DD-peptidase/beta-lactamase superfamily"/>
    <property type="match status" value="1"/>
</dbReference>
<evidence type="ECO:0000256" key="4">
    <source>
        <dbReference type="ARBA" id="ARBA00022670"/>
    </source>
</evidence>
<evidence type="ECO:0000256" key="8">
    <source>
        <dbReference type="ARBA" id="ARBA00022960"/>
    </source>
</evidence>
<evidence type="ECO:0000256" key="15">
    <source>
        <dbReference type="SAM" id="Phobius"/>
    </source>
</evidence>
<gene>
    <name evidence="18" type="ORF">NC661_05810</name>
</gene>
<dbReference type="InterPro" id="IPR001460">
    <property type="entry name" value="PCN-bd_Tpept"/>
</dbReference>
<proteinExistence type="inferred from homology"/>
<evidence type="ECO:0000313" key="18">
    <source>
        <dbReference type="EMBL" id="MDC3419882.1"/>
    </source>
</evidence>
<feature type="domain" description="Penicillin-binding protein transpeptidase" evidence="16">
    <location>
        <begin position="333"/>
        <end position="619"/>
    </location>
</feature>
<keyword evidence="11" id="KW-0961">Cell wall biogenesis/degradation</keyword>
<dbReference type="GO" id="GO:0008658">
    <property type="term" value="F:penicillin binding"/>
    <property type="evidence" value="ECO:0007669"/>
    <property type="project" value="InterPro"/>
</dbReference>
<dbReference type="GO" id="GO:0009002">
    <property type="term" value="F:serine-type D-Ala-D-Ala carboxypeptidase activity"/>
    <property type="evidence" value="ECO:0007669"/>
    <property type="project" value="UniProtKB-EC"/>
</dbReference>
<accession>A0A9X3WHK0</accession>
<feature type="region of interest" description="Disordered" evidence="14">
    <location>
        <begin position="691"/>
        <end position="883"/>
    </location>
</feature>
<evidence type="ECO:0000256" key="2">
    <source>
        <dbReference type="ARBA" id="ARBA00007739"/>
    </source>
</evidence>
<evidence type="ECO:0000313" key="19">
    <source>
        <dbReference type="Proteomes" id="UP001145072"/>
    </source>
</evidence>
<name>A0A9X3WHK0_9BACI</name>
<keyword evidence="6" id="KW-0808">Transferase</keyword>
<evidence type="ECO:0000259" key="17">
    <source>
        <dbReference type="Pfam" id="PF00912"/>
    </source>
</evidence>
<dbReference type="SUPFAM" id="SSF53955">
    <property type="entry name" value="Lysozyme-like"/>
    <property type="match status" value="1"/>
</dbReference>
<dbReference type="InterPro" id="IPR012338">
    <property type="entry name" value="Beta-lactam/transpept-like"/>
</dbReference>
<evidence type="ECO:0000256" key="14">
    <source>
        <dbReference type="SAM" id="MobiDB-lite"/>
    </source>
</evidence>